<reference evidence="1 2" key="1">
    <citation type="submission" date="2022-12" db="EMBL/GenBank/DDBJ databases">
        <title>Chromosome-level genome assembly of true bugs.</title>
        <authorList>
            <person name="Ma L."/>
            <person name="Li H."/>
        </authorList>
    </citation>
    <scope>NUCLEOTIDE SEQUENCE [LARGE SCALE GENOMIC DNA]</scope>
    <source>
        <strain evidence="1">Lab_2022b</strain>
    </source>
</reference>
<proteinExistence type="predicted"/>
<evidence type="ECO:0000313" key="2">
    <source>
        <dbReference type="Proteomes" id="UP001461498"/>
    </source>
</evidence>
<gene>
    <name evidence="1" type="ORF">O3M35_005641</name>
</gene>
<dbReference type="Proteomes" id="UP001461498">
    <property type="component" value="Unassembled WGS sequence"/>
</dbReference>
<evidence type="ECO:0000313" key="1">
    <source>
        <dbReference type="EMBL" id="KAK9510979.1"/>
    </source>
</evidence>
<dbReference type="AlphaFoldDB" id="A0AAW1DIZ2"/>
<sequence>MRRLHENLKSIGPTVLLTNTSKLRILCPPYLKNGCRLHKNFLYTLLMLPNLNLISSWATSGKWCHFT</sequence>
<organism evidence="1 2">
    <name type="scientific">Rhynocoris fuscipes</name>
    <dbReference type="NCBI Taxonomy" id="488301"/>
    <lineage>
        <taxon>Eukaryota</taxon>
        <taxon>Metazoa</taxon>
        <taxon>Ecdysozoa</taxon>
        <taxon>Arthropoda</taxon>
        <taxon>Hexapoda</taxon>
        <taxon>Insecta</taxon>
        <taxon>Pterygota</taxon>
        <taxon>Neoptera</taxon>
        <taxon>Paraneoptera</taxon>
        <taxon>Hemiptera</taxon>
        <taxon>Heteroptera</taxon>
        <taxon>Panheteroptera</taxon>
        <taxon>Cimicomorpha</taxon>
        <taxon>Reduviidae</taxon>
        <taxon>Harpactorinae</taxon>
        <taxon>Harpactorini</taxon>
        <taxon>Rhynocoris</taxon>
    </lineage>
</organism>
<keyword evidence="2" id="KW-1185">Reference proteome</keyword>
<accession>A0AAW1DIZ2</accession>
<protein>
    <submittedName>
        <fullName evidence="1">Uncharacterized protein</fullName>
    </submittedName>
</protein>
<name>A0AAW1DIZ2_9HEMI</name>
<dbReference type="EMBL" id="JAPXFL010000002">
    <property type="protein sequence ID" value="KAK9510979.1"/>
    <property type="molecule type" value="Genomic_DNA"/>
</dbReference>
<comment type="caution">
    <text evidence="1">The sequence shown here is derived from an EMBL/GenBank/DDBJ whole genome shotgun (WGS) entry which is preliminary data.</text>
</comment>